<evidence type="ECO:0000256" key="3">
    <source>
        <dbReference type="ARBA" id="ARBA00022722"/>
    </source>
</evidence>
<comment type="cofactor">
    <cofactor evidence="1 8">
        <name>Mg(2+)</name>
        <dbReference type="ChEBI" id="CHEBI:18420"/>
    </cofactor>
</comment>
<keyword evidence="6 8" id="KW-0460">Magnesium</keyword>
<organism evidence="10 11">
    <name type="scientific">Sulfuricurvum kujiense</name>
    <dbReference type="NCBI Taxonomy" id="148813"/>
    <lineage>
        <taxon>Bacteria</taxon>
        <taxon>Pseudomonadati</taxon>
        <taxon>Campylobacterota</taxon>
        <taxon>Epsilonproteobacteria</taxon>
        <taxon>Campylobacterales</taxon>
        <taxon>Sulfurimonadaceae</taxon>
        <taxon>Sulfuricurvum</taxon>
    </lineage>
</organism>
<comment type="caution">
    <text evidence="10">The sequence shown here is derived from an EMBL/GenBank/DDBJ whole genome shotgun (WGS) entry which is preliminary data.</text>
</comment>
<evidence type="ECO:0000256" key="7">
    <source>
        <dbReference type="ARBA" id="ARBA00038093"/>
    </source>
</evidence>
<name>A0A2D3WKB3_9BACT</name>
<dbReference type="GO" id="GO:0000287">
    <property type="term" value="F:magnesium ion binding"/>
    <property type="evidence" value="ECO:0007669"/>
    <property type="project" value="UniProtKB-UniRule"/>
</dbReference>
<comment type="similarity">
    <text evidence="7 8">Belongs to the PINc/VapC protein family.</text>
</comment>
<keyword evidence="2 8" id="KW-1277">Toxin-antitoxin system</keyword>
<feature type="binding site" evidence="8">
    <location>
        <position position="6"/>
    </location>
    <ligand>
        <name>Mg(2+)</name>
        <dbReference type="ChEBI" id="CHEBI:18420"/>
    </ligand>
</feature>
<keyword evidence="8" id="KW-0800">Toxin</keyword>
<evidence type="ECO:0000313" key="11">
    <source>
        <dbReference type="Proteomes" id="UP000228859"/>
    </source>
</evidence>
<comment type="function">
    <text evidence="8">Toxic component of a toxin-antitoxin (TA) system. An RNase.</text>
</comment>
<dbReference type="Gene3D" id="3.40.50.1010">
    <property type="entry name" value="5'-nuclease"/>
    <property type="match status" value="1"/>
</dbReference>
<gene>
    <name evidence="8" type="primary">vapC</name>
    <name evidence="10" type="ORF">CFH83_02065</name>
</gene>
<evidence type="ECO:0000256" key="8">
    <source>
        <dbReference type="HAMAP-Rule" id="MF_00265"/>
    </source>
</evidence>
<proteinExistence type="inferred from homology"/>
<dbReference type="Proteomes" id="UP000228859">
    <property type="component" value="Unassembled WGS sequence"/>
</dbReference>
<keyword evidence="4 8" id="KW-0479">Metal-binding</keyword>
<dbReference type="HAMAP" id="MF_00265">
    <property type="entry name" value="VapC_Nob1"/>
    <property type="match status" value="1"/>
</dbReference>
<dbReference type="GO" id="GO:0004540">
    <property type="term" value="F:RNA nuclease activity"/>
    <property type="evidence" value="ECO:0007669"/>
    <property type="project" value="InterPro"/>
</dbReference>
<keyword evidence="3 8" id="KW-0540">Nuclease</keyword>
<dbReference type="Pfam" id="PF01850">
    <property type="entry name" value="PIN"/>
    <property type="match status" value="1"/>
</dbReference>
<dbReference type="PANTHER" id="PTHR33653">
    <property type="entry name" value="RIBONUCLEASE VAPC2"/>
    <property type="match status" value="1"/>
</dbReference>
<dbReference type="SUPFAM" id="SSF88723">
    <property type="entry name" value="PIN domain-like"/>
    <property type="match status" value="1"/>
</dbReference>
<dbReference type="EC" id="3.1.-.-" evidence="8"/>
<protein>
    <recommendedName>
        <fullName evidence="8">Ribonuclease VapC</fullName>
        <shortName evidence="8">RNase VapC</shortName>
        <ecNumber evidence="8">3.1.-.-</ecNumber>
    </recommendedName>
    <alternativeName>
        <fullName evidence="8">Toxin VapC</fullName>
    </alternativeName>
</protein>
<dbReference type="GO" id="GO:0016787">
    <property type="term" value="F:hydrolase activity"/>
    <property type="evidence" value="ECO:0007669"/>
    <property type="project" value="UniProtKB-KW"/>
</dbReference>
<dbReference type="EMBL" id="DLUI01000034">
    <property type="protein sequence ID" value="DAB39177.1"/>
    <property type="molecule type" value="Genomic_DNA"/>
</dbReference>
<dbReference type="InterPro" id="IPR002716">
    <property type="entry name" value="PIN_dom"/>
</dbReference>
<reference evidence="10 11" key="1">
    <citation type="journal article" date="2017" name="Front. Microbiol.">
        <title>Comparative Genomic Analysis of the Class Epsilonproteobacteria and Proposed Reclassification to Epsilonbacteraeota (phyl. nov.).</title>
        <authorList>
            <person name="Waite D.W."/>
            <person name="Vanwonterghem I."/>
            <person name="Rinke C."/>
            <person name="Parks D.H."/>
            <person name="Zhang Y."/>
            <person name="Takai K."/>
            <person name="Sievert S.M."/>
            <person name="Simon J."/>
            <person name="Campbell B.J."/>
            <person name="Hanson T.E."/>
            <person name="Woyke T."/>
            <person name="Klotz M.G."/>
            <person name="Hugenholtz P."/>
        </authorList>
    </citation>
    <scope>NUCLEOTIDE SEQUENCE [LARGE SCALE GENOMIC DNA]</scope>
    <source>
        <strain evidence="10">UBA12443</strain>
    </source>
</reference>
<dbReference type="InterPro" id="IPR050556">
    <property type="entry name" value="Type_II_TA_system_RNase"/>
</dbReference>
<dbReference type="GO" id="GO:0090729">
    <property type="term" value="F:toxin activity"/>
    <property type="evidence" value="ECO:0007669"/>
    <property type="project" value="UniProtKB-KW"/>
</dbReference>
<keyword evidence="5 8" id="KW-0378">Hydrolase</keyword>
<dbReference type="InterPro" id="IPR029060">
    <property type="entry name" value="PIN-like_dom_sf"/>
</dbReference>
<accession>A0A2D3WKB3</accession>
<feature type="domain" description="PIN" evidence="9">
    <location>
        <begin position="3"/>
        <end position="125"/>
    </location>
</feature>
<dbReference type="CDD" id="cd09881">
    <property type="entry name" value="PIN_VapC4-5_FitB-like"/>
    <property type="match status" value="1"/>
</dbReference>
<evidence type="ECO:0000313" key="10">
    <source>
        <dbReference type="EMBL" id="DAB39177.1"/>
    </source>
</evidence>
<evidence type="ECO:0000256" key="2">
    <source>
        <dbReference type="ARBA" id="ARBA00022649"/>
    </source>
</evidence>
<evidence type="ECO:0000256" key="1">
    <source>
        <dbReference type="ARBA" id="ARBA00001946"/>
    </source>
</evidence>
<dbReference type="RefSeq" id="WP_294895904.1">
    <property type="nucleotide sequence ID" value="NZ_DLUI01000034.1"/>
</dbReference>
<sequence>MLYMLDTNMCSYIIRNKPEHIKEKLKAVEKDHTIALSTVVVSELIYGAKKKGSEKLFDLVLSFVENFQIMDFDKNSALAYATIRVELENSGNIIGSNDLFIAAHAKGSDAILVTNNTKEFERVEGLRLENWVS</sequence>
<evidence type="ECO:0000256" key="6">
    <source>
        <dbReference type="ARBA" id="ARBA00022842"/>
    </source>
</evidence>
<dbReference type="PANTHER" id="PTHR33653:SF1">
    <property type="entry name" value="RIBONUCLEASE VAPC2"/>
    <property type="match status" value="1"/>
</dbReference>
<dbReference type="AlphaFoldDB" id="A0A2D3WKB3"/>
<evidence type="ECO:0000256" key="5">
    <source>
        <dbReference type="ARBA" id="ARBA00022801"/>
    </source>
</evidence>
<feature type="binding site" evidence="8">
    <location>
        <position position="98"/>
    </location>
    <ligand>
        <name>Mg(2+)</name>
        <dbReference type="ChEBI" id="CHEBI:18420"/>
    </ligand>
</feature>
<evidence type="ECO:0000259" key="9">
    <source>
        <dbReference type="Pfam" id="PF01850"/>
    </source>
</evidence>
<evidence type="ECO:0000256" key="4">
    <source>
        <dbReference type="ARBA" id="ARBA00022723"/>
    </source>
</evidence>
<dbReference type="InterPro" id="IPR022907">
    <property type="entry name" value="VapC_family"/>
</dbReference>